<evidence type="ECO:0000313" key="2">
    <source>
        <dbReference type="Proteomes" id="UP001198565"/>
    </source>
</evidence>
<gene>
    <name evidence="1" type="ORF">K7472_08135</name>
</gene>
<name>A0ABS7QNR3_9ACTN</name>
<reference evidence="1 2" key="1">
    <citation type="submission" date="2021-08" db="EMBL/GenBank/DDBJ databases">
        <title>Streptomyces sp. PTM05 isolated from lichen.</title>
        <authorList>
            <person name="Somphong A."/>
            <person name="Phongsopitanun W."/>
            <person name="Tanasupawat S."/>
        </authorList>
    </citation>
    <scope>NUCLEOTIDE SEQUENCE [LARGE SCALE GENOMIC DNA]</scope>
    <source>
        <strain evidence="1 2">Ptm05</strain>
    </source>
</reference>
<protein>
    <submittedName>
        <fullName evidence="1">Uncharacterized protein</fullName>
    </submittedName>
</protein>
<dbReference type="EMBL" id="JAINVZ010000004">
    <property type="protein sequence ID" value="MBY8884814.1"/>
    <property type="molecule type" value="Genomic_DNA"/>
</dbReference>
<proteinExistence type="predicted"/>
<accession>A0ABS7QNR3</accession>
<dbReference type="RefSeq" id="WP_222975581.1">
    <property type="nucleotide sequence ID" value="NZ_JAINVZ010000004.1"/>
</dbReference>
<comment type="caution">
    <text evidence="1">The sequence shown here is derived from an EMBL/GenBank/DDBJ whole genome shotgun (WGS) entry which is preliminary data.</text>
</comment>
<organism evidence="1 2">
    <name type="scientific">Streptantibioticus parmotrematis</name>
    <dbReference type="NCBI Taxonomy" id="2873249"/>
    <lineage>
        <taxon>Bacteria</taxon>
        <taxon>Bacillati</taxon>
        <taxon>Actinomycetota</taxon>
        <taxon>Actinomycetes</taxon>
        <taxon>Kitasatosporales</taxon>
        <taxon>Streptomycetaceae</taxon>
        <taxon>Streptantibioticus</taxon>
    </lineage>
</organism>
<sequence>MFTLDADDLSAIIDKVAWHCPERPGLDVILLDCTPTFLHAVAGGGRTLAVARTRVSEGRRWTAPLSRPDAAALSWWLDAAEHVSVEHALAGGRALLRFAEGAAQLTVPIATQAPILPWRKLLRSAAQEQGDGENRSGGPLSLTRDELALWAHAGDRIAFSPPLRNGPVLVRAGADFIGLHMPGTPRPFLPARTEGWKDSARSWRFVYAGEVYEMGRLYWDEAGTPWRVLAAPEPGEEPTLVLANGSGVALPLSTVQLAGGRPRSRRPDHRKK</sequence>
<keyword evidence="2" id="KW-1185">Reference proteome</keyword>
<dbReference type="Proteomes" id="UP001198565">
    <property type="component" value="Unassembled WGS sequence"/>
</dbReference>
<evidence type="ECO:0000313" key="1">
    <source>
        <dbReference type="EMBL" id="MBY8884814.1"/>
    </source>
</evidence>